<protein>
    <recommendedName>
        <fullName evidence="3">Ig-like domain-containing protein</fullName>
    </recommendedName>
</protein>
<sequence>MKRFPAIFLIIFFLPLLAVRGQSLEESGELVPALSPEAPGPGENLTIRVSSPDVSLAGFLILWRENGVLKKEGVGETLYETKTGPAGSVLNISVSARRANEFLSKEISVRPAEASLVWEADVYTPMFYQGKGLASHQSEVRFVALVDMFDNSGKKASPQNIFYEWSVGNKVDKGRSGLGKDTFRLRGEIVSRSKDVLLLASLPNTNIKARAGVLLDFVEPELLVYKENPLSGLRESEVARSVPIEEGEATFVAEPYFFSRDIFNSGRLAFDWRVGGRKIENLKTSNKITIGGENKGSSAVSVSVLNPVSFLQKAFASFSVVLR</sequence>
<evidence type="ECO:0000313" key="1">
    <source>
        <dbReference type="EMBL" id="PIP86350.1"/>
    </source>
</evidence>
<dbReference type="Proteomes" id="UP000231276">
    <property type="component" value="Unassembled WGS sequence"/>
</dbReference>
<dbReference type="AlphaFoldDB" id="A0A2H0DXN4"/>
<reference evidence="1 2" key="1">
    <citation type="submission" date="2017-09" db="EMBL/GenBank/DDBJ databases">
        <title>Depth-based differentiation of microbial function through sediment-hosted aquifers and enrichment of novel symbionts in the deep terrestrial subsurface.</title>
        <authorList>
            <person name="Probst A.J."/>
            <person name="Ladd B."/>
            <person name="Jarett J.K."/>
            <person name="Geller-Mcgrath D.E."/>
            <person name="Sieber C.M."/>
            <person name="Emerson J.B."/>
            <person name="Anantharaman K."/>
            <person name="Thomas B.C."/>
            <person name="Malmstrom R."/>
            <person name="Stieglmeier M."/>
            <person name="Klingl A."/>
            <person name="Woyke T."/>
            <person name="Ryan C.M."/>
            <person name="Banfield J.F."/>
        </authorList>
    </citation>
    <scope>NUCLEOTIDE SEQUENCE [LARGE SCALE GENOMIC DNA]</scope>
    <source>
        <strain evidence="1">CG22_combo_CG10-13_8_21_14_all_43_18</strain>
    </source>
</reference>
<proteinExistence type="predicted"/>
<gene>
    <name evidence="1" type="ORF">COW82_02525</name>
</gene>
<accession>A0A2H0DXN4</accession>
<dbReference type="EMBL" id="PCTS01000034">
    <property type="protein sequence ID" value="PIP86350.1"/>
    <property type="molecule type" value="Genomic_DNA"/>
</dbReference>
<evidence type="ECO:0008006" key="3">
    <source>
        <dbReference type="Google" id="ProtNLM"/>
    </source>
</evidence>
<name>A0A2H0DXN4_9BACT</name>
<evidence type="ECO:0000313" key="2">
    <source>
        <dbReference type="Proteomes" id="UP000231276"/>
    </source>
</evidence>
<organism evidence="1 2">
    <name type="scientific">Candidatus Campbellbacteria bacterium CG22_combo_CG10-13_8_21_14_all_43_18</name>
    <dbReference type="NCBI Taxonomy" id="1974530"/>
    <lineage>
        <taxon>Bacteria</taxon>
        <taxon>Candidatus Campbelliibacteriota</taxon>
    </lineage>
</organism>
<comment type="caution">
    <text evidence="1">The sequence shown here is derived from an EMBL/GenBank/DDBJ whole genome shotgun (WGS) entry which is preliminary data.</text>
</comment>